<keyword evidence="4" id="KW-0732">Signal</keyword>
<dbReference type="GO" id="GO:0005773">
    <property type="term" value="C:vacuole"/>
    <property type="evidence" value="ECO:0007669"/>
    <property type="project" value="TreeGrafter"/>
</dbReference>
<accession>A0A151TNE7</accession>
<dbReference type="EMBL" id="CM003606">
    <property type="protein sequence ID" value="KYP68585.1"/>
    <property type="molecule type" value="Genomic_DNA"/>
</dbReference>
<gene>
    <name evidence="5" type="ORF">KK1_022217</name>
</gene>
<keyword evidence="4" id="KW-0645">Protease</keyword>
<sequence>MAFSKVSVSLLLLFFFSHSSSYATSGFTHDHATSSHSQAQKLIRSLNLFPKKPVNIVQGGHADFVPGKIVEKKFSFLGDSGPSLEDLGHHAAWFSFSINANMAFSKVSVSLLLLFFFSHSSSYATSGFTHDHATSSHSQAQKLIRSLNLFPKKPVNIVQGGHADFVPGKIVEKKFSFLGDSGPSLEDLGHHAGYYSLPHSKAARMFYFFFESRKSKDDPVVIWLTGGPGCGSEIALFYENGPFHIANNLSLTWNDYGWDQASNILFIDQPTGTGFSYTTDSSDYRHDEAGISNDLYDFLQEFFKTHPEFVKNDFYITGESYAGHYIPALAYRINQANKQNLGIHINLKGLAIGNGLTNPAIQYPAFPDFALENKIITKADYDDIIKSVPDCERDSKTCETQGGKSCETALYSCQSIFKSIMYIAGDINYYDIRKKCEGDMCYDFQNVESLLNMENVKSALGVGDDLDFVSCSSQVYNDMAQDWMRNLAVGIPSLLEDGIKLLLEFKVGSCHGVVRPKKAFGTSPTLKFMVDGVEAGSLNSFGPLSFLKVHEAGHLVPMDQPKAALQMLKSWMGGNLTQTK</sequence>
<keyword evidence="3" id="KW-0964">Secreted</keyword>
<keyword evidence="6" id="KW-1185">Reference proteome</keyword>
<dbReference type="InterPro" id="IPR001563">
    <property type="entry name" value="Peptidase_S10"/>
</dbReference>
<dbReference type="OMA" id="NQMPNGC"/>
<name>A0A151TNE7_CAJCA</name>
<dbReference type="STRING" id="3821.A0A151TNE7"/>
<dbReference type="GO" id="GO:0005576">
    <property type="term" value="C:extracellular region"/>
    <property type="evidence" value="ECO:0007669"/>
    <property type="project" value="UniProtKB-SubCell"/>
</dbReference>
<proteinExistence type="inferred from homology"/>
<feature type="chain" id="PRO_5007359044" description="Carboxypeptidase" evidence="4">
    <location>
        <begin position="24"/>
        <end position="580"/>
    </location>
</feature>
<evidence type="ECO:0000313" key="5">
    <source>
        <dbReference type="EMBL" id="KYP68585.1"/>
    </source>
</evidence>
<evidence type="ECO:0000313" key="6">
    <source>
        <dbReference type="Proteomes" id="UP000075243"/>
    </source>
</evidence>
<dbReference type="SUPFAM" id="SSF53474">
    <property type="entry name" value="alpha/beta-Hydrolases"/>
    <property type="match status" value="1"/>
</dbReference>
<dbReference type="InterPro" id="IPR018202">
    <property type="entry name" value="Ser_caboxypep_ser_AS"/>
</dbReference>
<dbReference type="AlphaFoldDB" id="A0A151TNE7"/>
<dbReference type="PANTHER" id="PTHR11802">
    <property type="entry name" value="SERINE PROTEASE FAMILY S10 SERINE CARBOXYPEPTIDASE"/>
    <property type="match status" value="1"/>
</dbReference>
<feature type="signal peptide" evidence="4">
    <location>
        <begin position="1"/>
        <end position="23"/>
    </location>
</feature>
<dbReference type="GO" id="GO:0006508">
    <property type="term" value="P:proteolysis"/>
    <property type="evidence" value="ECO:0007669"/>
    <property type="project" value="UniProtKB-KW"/>
</dbReference>
<dbReference type="PANTHER" id="PTHR11802:SF350">
    <property type="entry name" value="CARBOXYPEPTIDASE"/>
    <property type="match status" value="1"/>
</dbReference>
<dbReference type="PRINTS" id="PR00724">
    <property type="entry name" value="CRBOXYPTASEC"/>
</dbReference>
<reference evidence="5 6" key="1">
    <citation type="journal article" date="2012" name="Nat. Biotechnol.">
        <title>Draft genome sequence of pigeonpea (Cajanus cajan), an orphan legume crop of resource-poor farmers.</title>
        <authorList>
            <person name="Varshney R.K."/>
            <person name="Chen W."/>
            <person name="Li Y."/>
            <person name="Bharti A.K."/>
            <person name="Saxena R.K."/>
            <person name="Schlueter J.A."/>
            <person name="Donoghue M.T."/>
            <person name="Azam S."/>
            <person name="Fan G."/>
            <person name="Whaley A.M."/>
            <person name="Farmer A.D."/>
            <person name="Sheridan J."/>
            <person name="Iwata A."/>
            <person name="Tuteja R."/>
            <person name="Penmetsa R.V."/>
            <person name="Wu W."/>
            <person name="Upadhyaya H.D."/>
            <person name="Yang S.P."/>
            <person name="Shah T."/>
            <person name="Saxena K.B."/>
            <person name="Michael T."/>
            <person name="McCombie W.R."/>
            <person name="Yang B."/>
            <person name="Zhang G."/>
            <person name="Yang H."/>
            <person name="Wang J."/>
            <person name="Spillane C."/>
            <person name="Cook D.R."/>
            <person name="May G.D."/>
            <person name="Xu X."/>
            <person name="Jackson S.A."/>
        </authorList>
    </citation>
    <scope>NUCLEOTIDE SEQUENCE [LARGE SCALE GENOMIC DNA]</scope>
    <source>
        <strain evidence="6">cv. Asha</strain>
    </source>
</reference>
<evidence type="ECO:0000256" key="4">
    <source>
        <dbReference type="RuleBase" id="RU361156"/>
    </source>
</evidence>
<evidence type="ECO:0000256" key="3">
    <source>
        <dbReference type="ARBA" id="ARBA00022525"/>
    </source>
</evidence>
<protein>
    <recommendedName>
        <fullName evidence="4">Carboxypeptidase</fullName>
        <ecNumber evidence="4">3.4.16.-</ecNumber>
    </recommendedName>
</protein>
<dbReference type="FunFam" id="3.40.50.1820:FF:000719">
    <property type="entry name" value="Serine carboxypeptidase 3"/>
    <property type="match status" value="1"/>
</dbReference>
<dbReference type="EC" id="3.4.16.-" evidence="4"/>
<comment type="subcellular location">
    <subcellularLocation>
        <location evidence="1">Secreted</location>
    </subcellularLocation>
</comment>
<dbReference type="Gene3D" id="3.40.50.1820">
    <property type="entry name" value="alpha/beta hydrolase"/>
    <property type="match status" value="1"/>
</dbReference>
<dbReference type="Gramene" id="C.cajan_21580.t">
    <property type="protein sequence ID" value="C.cajan_21580.t"/>
    <property type="gene ID" value="C.cajan_21580"/>
</dbReference>
<keyword evidence="4" id="KW-0378">Hydrolase</keyword>
<organism evidence="5 6">
    <name type="scientific">Cajanus cajan</name>
    <name type="common">Pigeon pea</name>
    <name type="synonym">Cajanus indicus</name>
    <dbReference type="NCBI Taxonomy" id="3821"/>
    <lineage>
        <taxon>Eukaryota</taxon>
        <taxon>Viridiplantae</taxon>
        <taxon>Streptophyta</taxon>
        <taxon>Embryophyta</taxon>
        <taxon>Tracheophyta</taxon>
        <taxon>Spermatophyta</taxon>
        <taxon>Magnoliopsida</taxon>
        <taxon>eudicotyledons</taxon>
        <taxon>Gunneridae</taxon>
        <taxon>Pentapetalae</taxon>
        <taxon>rosids</taxon>
        <taxon>fabids</taxon>
        <taxon>Fabales</taxon>
        <taxon>Fabaceae</taxon>
        <taxon>Papilionoideae</taxon>
        <taxon>50 kb inversion clade</taxon>
        <taxon>NPAAA clade</taxon>
        <taxon>indigoferoid/millettioid clade</taxon>
        <taxon>Phaseoleae</taxon>
        <taxon>Cajanus</taxon>
    </lineage>
</organism>
<evidence type="ECO:0000256" key="2">
    <source>
        <dbReference type="ARBA" id="ARBA00009431"/>
    </source>
</evidence>
<dbReference type="Pfam" id="PF00450">
    <property type="entry name" value="Peptidase_S10"/>
    <property type="match status" value="1"/>
</dbReference>
<comment type="similarity">
    <text evidence="2 4">Belongs to the peptidase S10 family.</text>
</comment>
<dbReference type="GO" id="GO:0004185">
    <property type="term" value="F:serine-type carboxypeptidase activity"/>
    <property type="evidence" value="ECO:0007669"/>
    <property type="project" value="UniProtKB-UniRule"/>
</dbReference>
<dbReference type="PROSITE" id="PS00131">
    <property type="entry name" value="CARBOXYPEPT_SER_SER"/>
    <property type="match status" value="1"/>
</dbReference>
<dbReference type="Proteomes" id="UP000075243">
    <property type="component" value="Chromosome 4"/>
</dbReference>
<dbReference type="InterPro" id="IPR029058">
    <property type="entry name" value="AB_hydrolase_fold"/>
</dbReference>
<keyword evidence="4" id="KW-0121">Carboxypeptidase</keyword>
<evidence type="ECO:0000256" key="1">
    <source>
        <dbReference type="ARBA" id="ARBA00004613"/>
    </source>
</evidence>